<organism evidence="1 2">
    <name type="scientific">Babesia ovata</name>
    <dbReference type="NCBI Taxonomy" id="189622"/>
    <lineage>
        <taxon>Eukaryota</taxon>
        <taxon>Sar</taxon>
        <taxon>Alveolata</taxon>
        <taxon>Apicomplexa</taxon>
        <taxon>Aconoidasida</taxon>
        <taxon>Piroplasmida</taxon>
        <taxon>Babesiidae</taxon>
        <taxon>Babesia</taxon>
    </lineage>
</organism>
<keyword evidence="2" id="KW-1185">Reference proteome</keyword>
<reference evidence="1 2" key="1">
    <citation type="journal article" date="2017" name="BMC Genomics">
        <title>Whole-genome assembly of Babesia ovata and comparative genomics between closely related pathogens.</title>
        <authorList>
            <person name="Yamagishi J."/>
            <person name="Asada M."/>
            <person name="Hakimi H."/>
            <person name="Tanaka T.Q."/>
            <person name="Sugimoto C."/>
            <person name="Kawazu S."/>
        </authorList>
    </citation>
    <scope>NUCLEOTIDE SEQUENCE [LARGE SCALE GENOMIC DNA]</scope>
    <source>
        <strain evidence="1 2">Miyake</strain>
    </source>
</reference>
<proteinExistence type="predicted"/>
<gene>
    <name evidence="1" type="ORF">BOVATA_020900</name>
</gene>
<dbReference type="InterPro" id="IPR040608">
    <property type="entry name" value="Snf8/Vps36"/>
</dbReference>
<dbReference type="SUPFAM" id="SSF46785">
    <property type="entry name" value="Winged helix' DNA-binding domain"/>
    <property type="match status" value="1"/>
</dbReference>
<dbReference type="Gene3D" id="1.10.10.10">
    <property type="entry name" value="Winged helix-like DNA-binding domain superfamily/Winged helix DNA-binding domain"/>
    <property type="match status" value="1"/>
</dbReference>
<name>A0A2H6KC83_9APIC</name>
<dbReference type="Proteomes" id="UP000236319">
    <property type="component" value="Unassembled WGS sequence"/>
</dbReference>
<dbReference type="GeneID" id="39874367"/>
<dbReference type="InterPro" id="IPR036390">
    <property type="entry name" value="WH_DNA-bd_sf"/>
</dbReference>
<dbReference type="RefSeq" id="XP_028866840.1">
    <property type="nucleotide sequence ID" value="XM_029011007.1"/>
</dbReference>
<dbReference type="OrthoDB" id="271448at2759"/>
<dbReference type="AlphaFoldDB" id="A0A2H6KC83"/>
<dbReference type="VEuPathDB" id="PiroplasmaDB:BOVATA_020900"/>
<dbReference type="EMBL" id="BDSA01000002">
    <property type="protein sequence ID" value="GBE60597.1"/>
    <property type="molecule type" value="Genomic_DNA"/>
</dbReference>
<accession>A0A2H6KC83</accession>
<evidence type="ECO:0000313" key="2">
    <source>
        <dbReference type="Proteomes" id="UP000236319"/>
    </source>
</evidence>
<protein>
    <submittedName>
        <fullName evidence="1">Vacuolar-sorting-associated 36</fullName>
    </submittedName>
</protein>
<evidence type="ECO:0000313" key="1">
    <source>
        <dbReference type="EMBL" id="GBE60597.1"/>
    </source>
</evidence>
<dbReference type="InterPro" id="IPR036388">
    <property type="entry name" value="WH-like_DNA-bd_sf"/>
</dbReference>
<sequence>MTDLALLKKKSQKIRSMAHHIQSGHRSLSKTFEALNLRIFEDSPKLAGSDVEEIILRVMENDDFILLQDLFCAVNRMRLCKLLTPGDVRSHVERMQEKGICKMVDIYGVETIFTNTSACFLNTVARAVAEAPITPYQLAETRKITLLQAEYQLLYAELEGVVTRDDETYRVTYYHNPFLQQTRVT</sequence>
<comment type="caution">
    <text evidence="1">The sequence shown here is derived from an EMBL/GenBank/DDBJ whole genome shotgun (WGS) entry which is preliminary data.</text>
</comment>
<dbReference type="Pfam" id="PF04157">
    <property type="entry name" value="EAP30"/>
    <property type="match status" value="1"/>
</dbReference>